<dbReference type="Proteomes" id="UP001610728">
    <property type="component" value="Unassembled WGS sequence"/>
</dbReference>
<sequence>MFYAPPNPKIKYRPLSWTLPADPTKPEIPYHCGASLSIRAHTPPLPFGFGYRRDIVPRPIADWTDLDGKTQTEWCSQHPVIDTPPHPDKTIHHLHVLEEVACRDGRGAQVVRCSLDDSSDDTTYIAKIYDPLYYSYVDSYDDPTWRADRDYSSEAAAYEELKRAGVDGSLAPKYYGSWTFDMVHPDTPQATRSVRMILMEWIPDSVTMHSIVEGGFRGRMSPQHQLDILAKALEVRSKIEFYGVRHLDFAPRNALLVGPDVFSCMPRVILFDFNRSSVFSQPGCIGLPYESKLPVSPQYLFWGRCPEEFQHWTPYPHCVVRGVFFGWLKSCWENSTEFDGPPASSQWRLSRYKDTPEYAPPIEDEDWESGANSMPSSSP</sequence>
<dbReference type="RefSeq" id="XP_070856242.1">
    <property type="nucleotide sequence ID" value="XM_071001397.1"/>
</dbReference>
<evidence type="ECO:0000256" key="1">
    <source>
        <dbReference type="SAM" id="MobiDB-lite"/>
    </source>
</evidence>
<organism evidence="2 3">
    <name type="scientific">Ceratocystis lukuohia</name>
    <dbReference type="NCBI Taxonomy" id="2019550"/>
    <lineage>
        <taxon>Eukaryota</taxon>
        <taxon>Fungi</taxon>
        <taxon>Dikarya</taxon>
        <taxon>Ascomycota</taxon>
        <taxon>Pezizomycotina</taxon>
        <taxon>Sordariomycetes</taxon>
        <taxon>Hypocreomycetidae</taxon>
        <taxon>Microascales</taxon>
        <taxon>Ceratocystidaceae</taxon>
        <taxon>Ceratocystis</taxon>
    </lineage>
</organism>
<gene>
    <name evidence="2" type="ORF">HOO65_080011</name>
</gene>
<comment type="caution">
    <text evidence="2">The sequence shown here is derived from an EMBL/GenBank/DDBJ whole genome shotgun (WGS) entry which is preliminary data.</text>
</comment>
<keyword evidence="3" id="KW-1185">Reference proteome</keyword>
<evidence type="ECO:0000313" key="2">
    <source>
        <dbReference type="EMBL" id="KAL2885061.1"/>
    </source>
</evidence>
<dbReference type="SUPFAM" id="SSF56112">
    <property type="entry name" value="Protein kinase-like (PK-like)"/>
    <property type="match status" value="1"/>
</dbReference>
<feature type="compositionally biased region" description="Polar residues" evidence="1">
    <location>
        <begin position="370"/>
        <end position="379"/>
    </location>
</feature>
<dbReference type="EMBL" id="JABSNW010000008">
    <property type="protein sequence ID" value="KAL2885061.1"/>
    <property type="molecule type" value="Genomic_DNA"/>
</dbReference>
<reference evidence="2 3" key="1">
    <citation type="submission" date="2020-05" db="EMBL/GenBank/DDBJ databases">
        <title>Ceratocystis lukuohia genome.</title>
        <authorList>
            <person name="Harrington T.C."/>
            <person name="Kim K."/>
            <person name="Mayers C.G."/>
        </authorList>
    </citation>
    <scope>NUCLEOTIDE SEQUENCE [LARGE SCALE GENOMIC DNA]</scope>
    <source>
        <strain evidence="2 3">C4212</strain>
    </source>
</reference>
<dbReference type="GeneID" id="98120748"/>
<proteinExistence type="predicted"/>
<name>A0ABR4M9X1_9PEZI</name>
<dbReference type="InterPro" id="IPR011009">
    <property type="entry name" value="Kinase-like_dom_sf"/>
</dbReference>
<evidence type="ECO:0000313" key="3">
    <source>
        <dbReference type="Proteomes" id="UP001610728"/>
    </source>
</evidence>
<feature type="region of interest" description="Disordered" evidence="1">
    <location>
        <begin position="356"/>
        <end position="379"/>
    </location>
</feature>
<accession>A0ABR4M9X1</accession>
<protein>
    <submittedName>
        <fullName evidence="2">Protein kinase-like domain protein</fullName>
    </submittedName>
</protein>